<protein>
    <submittedName>
        <fullName evidence="6">Nitrate transport protein</fullName>
    </submittedName>
</protein>
<evidence type="ECO:0000313" key="7">
    <source>
        <dbReference type="Proteomes" id="UP000001868"/>
    </source>
</evidence>
<dbReference type="eggNOG" id="COG0715">
    <property type="taxonomic scope" value="Bacteria"/>
</dbReference>
<dbReference type="EMBL" id="CP000747">
    <property type="protein sequence ID" value="ACG77381.1"/>
    <property type="molecule type" value="Genomic_DNA"/>
</dbReference>
<keyword evidence="4" id="KW-0997">Cell inner membrane</keyword>
<sequence>MRIRLGFVPLSDAAPLIAARACGFFAEEGLQVELSREASWATVRDKVAVGALDGAHMLAPMVLAAALGVGSEPAPLIVPLALARGGAAVAISSRIPAAGLARLVAQRREAGASPLTFAVVFPYSIHAYLLRAWLEQGGIDPDADVRLTVAPPPRMADLLAGGVIEGFCAGEPWAAAAVAAGAGQVAVRAGQLWPGAPDKVFAVTRAWAEADPPRLQAVLRALLRAAAWAEAPGNRAAVADLLARPEHLRLEPELIAAGLDHIVYGSGAPEPRDAAWLLGEMKRWGQIPASLDAAAAAAPIYRPDLHAAAAGALSA</sequence>
<proteinExistence type="predicted"/>
<accession>B4RHC1</accession>
<keyword evidence="3" id="KW-1003">Cell membrane</keyword>
<dbReference type="Proteomes" id="UP000001868">
    <property type="component" value="Chromosome"/>
</dbReference>
<dbReference type="Pfam" id="PF13379">
    <property type="entry name" value="NMT1_2"/>
    <property type="match status" value="1"/>
</dbReference>
<dbReference type="RefSeq" id="WP_012521529.1">
    <property type="nucleotide sequence ID" value="NC_011144.1"/>
</dbReference>
<evidence type="ECO:0000256" key="3">
    <source>
        <dbReference type="ARBA" id="ARBA00022475"/>
    </source>
</evidence>
<dbReference type="KEGG" id="pzu:PHZ_c0967"/>
<dbReference type="PANTHER" id="PTHR30024:SF43">
    <property type="entry name" value="BLL4572 PROTEIN"/>
    <property type="match status" value="1"/>
</dbReference>
<dbReference type="Gene3D" id="3.40.190.10">
    <property type="entry name" value="Periplasmic binding protein-like II"/>
    <property type="match status" value="2"/>
</dbReference>
<keyword evidence="7" id="KW-1185">Reference proteome</keyword>
<reference evidence="6 7" key="1">
    <citation type="journal article" date="2008" name="BMC Genomics">
        <title>Complete genome of Phenylobacterium zucineum - a novel facultative intracellular bacterium isolated from human erythroleukemia cell line K562.</title>
        <authorList>
            <person name="Luo Y."/>
            <person name="Xu X."/>
            <person name="Ding Z."/>
            <person name="Liu Z."/>
            <person name="Zhang B."/>
            <person name="Yan Z."/>
            <person name="Sun J."/>
            <person name="Hu S."/>
            <person name="Hu X."/>
        </authorList>
    </citation>
    <scope>NUCLEOTIDE SEQUENCE [LARGE SCALE GENOMIC DNA]</scope>
    <source>
        <strain evidence="6 7">HLK1</strain>
    </source>
</reference>
<evidence type="ECO:0000256" key="5">
    <source>
        <dbReference type="ARBA" id="ARBA00023136"/>
    </source>
</evidence>
<evidence type="ECO:0000256" key="2">
    <source>
        <dbReference type="ARBA" id="ARBA00022448"/>
    </source>
</evidence>
<dbReference type="AlphaFoldDB" id="B4RHC1"/>
<keyword evidence="2" id="KW-0813">Transport</keyword>
<dbReference type="HOGENOM" id="CLU_037398_0_1_5"/>
<dbReference type="STRING" id="450851.PHZ_c0967"/>
<dbReference type="PANTHER" id="PTHR30024">
    <property type="entry name" value="ALIPHATIC SULFONATES-BINDING PROTEIN-RELATED"/>
    <property type="match status" value="1"/>
</dbReference>
<dbReference type="CDD" id="cd13553">
    <property type="entry name" value="PBP2_NrtA_CpmA_like"/>
    <property type="match status" value="1"/>
</dbReference>
<name>B4RHC1_PHEZH</name>
<comment type="subcellular location">
    <subcellularLocation>
        <location evidence="1">Endomembrane system</location>
    </subcellularLocation>
</comment>
<evidence type="ECO:0000313" key="6">
    <source>
        <dbReference type="EMBL" id="ACG77381.1"/>
    </source>
</evidence>
<keyword evidence="5" id="KW-0472">Membrane</keyword>
<organism evidence="6 7">
    <name type="scientific">Phenylobacterium zucineum (strain HLK1)</name>
    <dbReference type="NCBI Taxonomy" id="450851"/>
    <lineage>
        <taxon>Bacteria</taxon>
        <taxon>Pseudomonadati</taxon>
        <taxon>Pseudomonadota</taxon>
        <taxon>Alphaproteobacteria</taxon>
        <taxon>Caulobacterales</taxon>
        <taxon>Caulobacteraceae</taxon>
        <taxon>Phenylobacterium</taxon>
    </lineage>
</organism>
<dbReference type="OrthoDB" id="570524at2"/>
<dbReference type="GO" id="GO:0012505">
    <property type="term" value="C:endomembrane system"/>
    <property type="evidence" value="ECO:0007669"/>
    <property type="project" value="UniProtKB-SubCell"/>
</dbReference>
<gene>
    <name evidence="6" type="ordered locus">PHZ_c0967</name>
</gene>
<evidence type="ECO:0000256" key="4">
    <source>
        <dbReference type="ARBA" id="ARBA00022519"/>
    </source>
</evidence>
<evidence type="ECO:0000256" key="1">
    <source>
        <dbReference type="ARBA" id="ARBA00004308"/>
    </source>
</evidence>
<dbReference type="SUPFAM" id="SSF53850">
    <property type="entry name" value="Periplasmic binding protein-like II"/>
    <property type="match status" value="1"/>
</dbReference>
<dbReference type="InterPro" id="IPR044527">
    <property type="entry name" value="NrtA/CpmA_ABC-bd_dom"/>
</dbReference>